<comment type="caution">
    <text evidence="2">The sequence shown here is derived from an EMBL/GenBank/DDBJ whole genome shotgun (WGS) entry which is preliminary data.</text>
</comment>
<gene>
    <name evidence="2" type="ORF">H9838_04375</name>
</gene>
<evidence type="ECO:0000313" key="3">
    <source>
        <dbReference type="Proteomes" id="UP000823915"/>
    </source>
</evidence>
<dbReference type="InterPro" id="IPR018768">
    <property type="entry name" value="DUF2344"/>
</dbReference>
<proteinExistence type="predicted"/>
<evidence type="ECO:0000313" key="2">
    <source>
        <dbReference type="EMBL" id="HIY26395.1"/>
    </source>
</evidence>
<protein>
    <submittedName>
        <fullName evidence="2">TIGR03936 family radical SAM-associated protein</fullName>
    </submittedName>
</protein>
<dbReference type="NCBIfam" id="TIGR03936">
    <property type="entry name" value="sam_1_link_chp"/>
    <property type="match status" value="1"/>
</dbReference>
<name>A0A9D2C151_9FIRM</name>
<dbReference type="EMBL" id="DXDU01000070">
    <property type="protein sequence ID" value="HIY26395.1"/>
    <property type="molecule type" value="Genomic_DNA"/>
</dbReference>
<reference evidence="2" key="2">
    <citation type="submission" date="2021-04" db="EMBL/GenBank/DDBJ databases">
        <authorList>
            <person name="Gilroy R."/>
        </authorList>
    </citation>
    <scope>NUCLEOTIDE SEQUENCE</scope>
    <source>
        <strain evidence="2">1282</strain>
    </source>
</reference>
<organism evidence="2 3">
    <name type="scientific">Candidatus Acutalibacter pullistercoris</name>
    <dbReference type="NCBI Taxonomy" id="2838418"/>
    <lineage>
        <taxon>Bacteria</taxon>
        <taxon>Bacillati</taxon>
        <taxon>Bacillota</taxon>
        <taxon>Clostridia</taxon>
        <taxon>Eubacteriales</taxon>
        <taxon>Acutalibacteraceae</taxon>
        <taxon>Acutalibacter</taxon>
    </lineage>
</organism>
<accession>A0A9D2C151</accession>
<dbReference type="AlphaFoldDB" id="A0A9D2C151"/>
<dbReference type="Proteomes" id="UP000823915">
    <property type="component" value="Unassembled WGS sequence"/>
</dbReference>
<dbReference type="Pfam" id="PF10105">
    <property type="entry name" value="DUF2344"/>
    <property type="match status" value="1"/>
</dbReference>
<feature type="domain" description="DUF2344" evidence="1">
    <location>
        <begin position="7"/>
        <end position="185"/>
    </location>
</feature>
<sequence length="218" mass="24790">MQSVETVRVWFEKTGPAKFISHLDLTHCMARGLKLSRLPVWYTEGFNPRIYMTYGMPLSLGIAGLRECMDIRLTEPVPLEAVKEKLGQRLPGGIRILEVTQPREKLEHIGYGLYEIRLEEDRPGLGEAVERLLSREEIIVKKHTKKGERDLDIKPYFQEAKLAPCQNGVLLEVLLPCSQEGSVNPGLLLEALKAYEGREPFSQITRVKLLTKEFSEMG</sequence>
<reference evidence="2" key="1">
    <citation type="journal article" date="2021" name="PeerJ">
        <title>Extensive microbial diversity within the chicken gut microbiome revealed by metagenomics and culture.</title>
        <authorList>
            <person name="Gilroy R."/>
            <person name="Ravi A."/>
            <person name="Getino M."/>
            <person name="Pursley I."/>
            <person name="Horton D.L."/>
            <person name="Alikhan N.F."/>
            <person name="Baker D."/>
            <person name="Gharbi K."/>
            <person name="Hall N."/>
            <person name="Watson M."/>
            <person name="Adriaenssens E.M."/>
            <person name="Foster-Nyarko E."/>
            <person name="Jarju S."/>
            <person name="Secka A."/>
            <person name="Antonio M."/>
            <person name="Oren A."/>
            <person name="Chaudhuri R.R."/>
            <person name="La Ragione R."/>
            <person name="Hildebrand F."/>
            <person name="Pallen M.J."/>
        </authorList>
    </citation>
    <scope>NUCLEOTIDE SEQUENCE</scope>
    <source>
        <strain evidence="2">1282</strain>
    </source>
</reference>
<evidence type="ECO:0000259" key="1">
    <source>
        <dbReference type="Pfam" id="PF10105"/>
    </source>
</evidence>